<proteinExistence type="predicted"/>
<feature type="non-terminal residue" evidence="1">
    <location>
        <position position="1"/>
    </location>
</feature>
<dbReference type="EMBL" id="CAJVPU010027432">
    <property type="protein sequence ID" value="CAG8703707.1"/>
    <property type="molecule type" value="Genomic_DNA"/>
</dbReference>
<comment type="caution">
    <text evidence="1">The sequence shown here is derived from an EMBL/GenBank/DDBJ whole genome shotgun (WGS) entry which is preliminary data.</text>
</comment>
<organism evidence="1 2">
    <name type="scientific">Dentiscutata heterogama</name>
    <dbReference type="NCBI Taxonomy" id="1316150"/>
    <lineage>
        <taxon>Eukaryota</taxon>
        <taxon>Fungi</taxon>
        <taxon>Fungi incertae sedis</taxon>
        <taxon>Mucoromycota</taxon>
        <taxon>Glomeromycotina</taxon>
        <taxon>Glomeromycetes</taxon>
        <taxon>Diversisporales</taxon>
        <taxon>Gigasporaceae</taxon>
        <taxon>Dentiscutata</taxon>
    </lineage>
</organism>
<evidence type="ECO:0000313" key="2">
    <source>
        <dbReference type="Proteomes" id="UP000789702"/>
    </source>
</evidence>
<gene>
    <name evidence="1" type="ORF">DHETER_LOCUS11889</name>
</gene>
<protein>
    <submittedName>
        <fullName evidence="1">6741_t:CDS:1</fullName>
    </submittedName>
</protein>
<reference evidence="1" key="1">
    <citation type="submission" date="2021-06" db="EMBL/GenBank/DDBJ databases">
        <authorList>
            <person name="Kallberg Y."/>
            <person name="Tangrot J."/>
            <person name="Rosling A."/>
        </authorList>
    </citation>
    <scope>NUCLEOTIDE SEQUENCE</scope>
    <source>
        <strain evidence="1">IL203A</strain>
    </source>
</reference>
<name>A0ACA9PCE5_9GLOM</name>
<dbReference type="Proteomes" id="UP000789702">
    <property type="component" value="Unassembled WGS sequence"/>
</dbReference>
<accession>A0ACA9PCE5</accession>
<sequence length="80" mass="9207">SAPMPNVVSAPMPNISSAPMPNLSGQYNYDDYYNNQMSQRPTMAYGQTYFPGEDNEISQNNMYSPQDQMNYRRYDNYGDV</sequence>
<keyword evidence="2" id="KW-1185">Reference proteome</keyword>
<evidence type="ECO:0000313" key="1">
    <source>
        <dbReference type="EMBL" id="CAG8703707.1"/>
    </source>
</evidence>